<evidence type="ECO:0000313" key="3">
    <source>
        <dbReference type="Proteomes" id="UP000045842"/>
    </source>
</evidence>
<dbReference type="Proteomes" id="UP000048289">
    <property type="component" value="Unassembled WGS sequence"/>
</dbReference>
<organism evidence="1 4">
    <name type="scientific">Mycobacterium tuberculosis</name>
    <dbReference type="NCBI Taxonomy" id="1773"/>
    <lineage>
        <taxon>Bacteria</taxon>
        <taxon>Bacillati</taxon>
        <taxon>Actinomycetota</taxon>
        <taxon>Actinomycetes</taxon>
        <taxon>Mycobacteriales</taxon>
        <taxon>Mycobacteriaceae</taxon>
        <taxon>Mycobacterium</taxon>
        <taxon>Mycobacterium tuberculosis complex</taxon>
    </lineage>
</organism>
<name>A0A654ZNS5_MYCTX</name>
<proteinExistence type="predicted"/>
<evidence type="ECO:0000313" key="4">
    <source>
        <dbReference type="Proteomes" id="UP000048289"/>
    </source>
</evidence>
<dbReference type="Proteomes" id="UP000045842">
    <property type="component" value="Unassembled WGS sequence"/>
</dbReference>
<reference evidence="3 4" key="1">
    <citation type="submission" date="2015-03" db="EMBL/GenBank/DDBJ databases">
        <authorList>
            <consortium name="Pathogen Informatics"/>
        </authorList>
    </citation>
    <scope>NUCLEOTIDE SEQUENCE [LARGE SCALE GENOMIC DNA]</scope>
    <source>
        <strain evidence="2 3">G09801536</strain>
        <strain evidence="1 4">G09901357</strain>
    </source>
</reference>
<evidence type="ECO:0000313" key="1">
    <source>
        <dbReference type="EMBL" id="CFE48739.1"/>
    </source>
</evidence>
<evidence type="ECO:0000313" key="2">
    <source>
        <dbReference type="EMBL" id="COW92335.1"/>
    </source>
</evidence>
<accession>A0A654ZNS5</accession>
<dbReference type="EMBL" id="CFOE01001171">
    <property type="protein sequence ID" value="CFE48739.1"/>
    <property type="molecule type" value="Genomic_DNA"/>
</dbReference>
<sequence length="214" mass="23297">MLLGIVLADRCLAGFDVDDHQAAGRVAFQPIRPATQPNFSGLTATVLEGPIDVDLHANFGQLGSTLSSPLYERLDHRAVPGKLVGRIPLSAERQMAPHPVQFSQQLGFAPARLGKQCVQHRSDGRRQLAGVCSAVPLGQPAQWAVVECLQSRRRQRDEIVAIAQRITRADRGQAMPLGRVGTWHTGFGQPGQLRCRTIAIGVIYRAGRRAHHNA</sequence>
<gene>
    <name evidence="2" type="ORF">ERS007679_04480</name>
    <name evidence="1" type="ORF">ERS007681_04550</name>
</gene>
<dbReference type="AlphaFoldDB" id="A0A654ZNS5"/>
<protein>
    <submittedName>
        <fullName evidence="1">Uncharacterized protein</fullName>
    </submittedName>
</protein>
<dbReference type="EMBL" id="CSAD01001166">
    <property type="protein sequence ID" value="COW92335.1"/>
    <property type="molecule type" value="Genomic_DNA"/>
</dbReference>